<name>A0ABD5SPP1_9EURY</name>
<organism evidence="2 3">
    <name type="scientific">Natrinema soli</name>
    <dbReference type="NCBI Taxonomy" id="1930624"/>
    <lineage>
        <taxon>Archaea</taxon>
        <taxon>Methanobacteriati</taxon>
        <taxon>Methanobacteriota</taxon>
        <taxon>Stenosarchaea group</taxon>
        <taxon>Halobacteria</taxon>
        <taxon>Halobacteriales</taxon>
        <taxon>Natrialbaceae</taxon>
        <taxon>Natrinema</taxon>
    </lineage>
</organism>
<evidence type="ECO:0000313" key="2">
    <source>
        <dbReference type="EMBL" id="MFC6765438.1"/>
    </source>
</evidence>
<protein>
    <submittedName>
        <fullName evidence="2">Uncharacterized protein</fullName>
    </submittedName>
</protein>
<reference evidence="2 3" key="1">
    <citation type="journal article" date="2019" name="Int. J. Syst. Evol. Microbiol.">
        <title>The Global Catalogue of Microorganisms (GCM) 10K type strain sequencing project: providing services to taxonomists for standard genome sequencing and annotation.</title>
        <authorList>
            <consortium name="The Broad Institute Genomics Platform"/>
            <consortium name="The Broad Institute Genome Sequencing Center for Infectious Disease"/>
            <person name="Wu L."/>
            <person name="Ma J."/>
        </authorList>
    </citation>
    <scope>NUCLEOTIDE SEQUENCE [LARGE SCALE GENOMIC DNA]</scope>
    <source>
        <strain evidence="2 3">LMG 29247</strain>
    </source>
</reference>
<evidence type="ECO:0000256" key="1">
    <source>
        <dbReference type="SAM" id="MobiDB-lite"/>
    </source>
</evidence>
<gene>
    <name evidence="2" type="ORF">ACFQE6_10705</name>
</gene>
<comment type="caution">
    <text evidence="2">The sequence shown here is derived from an EMBL/GenBank/DDBJ whole genome shotgun (WGS) entry which is preliminary data.</text>
</comment>
<dbReference type="RefSeq" id="WP_273738459.1">
    <property type="nucleotide sequence ID" value="NZ_JAQIVI010000149.1"/>
</dbReference>
<dbReference type="AlphaFoldDB" id="A0ABD5SPP1"/>
<proteinExistence type="predicted"/>
<dbReference type="EMBL" id="JBHSWV010000149">
    <property type="protein sequence ID" value="MFC6765438.1"/>
    <property type="molecule type" value="Genomic_DNA"/>
</dbReference>
<feature type="compositionally biased region" description="Low complexity" evidence="1">
    <location>
        <begin position="427"/>
        <end position="445"/>
    </location>
</feature>
<feature type="region of interest" description="Disordered" evidence="1">
    <location>
        <begin position="347"/>
        <end position="469"/>
    </location>
</feature>
<feature type="compositionally biased region" description="Polar residues" evidence="1">
    <location>
        <begin position="371"/>
        <end position="380"/>
    </location>
</feature>
<feature type="compositionally biased region" description="Polar residues" evidence="1">
    <location>
        <begin position="446"/>
        <end position="466"/>
    </location>
</feature>
<accession>A0ABD5SPP1</accession>
<evidence type="ECO:0000313" key="3">
    <source>
        <dbReference type="Proteomes" id="UP001596383"/>
    </source>
</evidence>
<feature type="region of interest" description="Disordered" evidence="1">
    <location>
        <begin position="258"/>
        <end position="280"/>
    </location>
</feature>
<keyword evidence="3" id="KW-1185">Reference proteome</keyword>
<feature type="compositionally biased region" description="Gly residues" evidence="1">
    <location>
        <begin position="267"/>
        <end position="280"/>
    </location>
</feature>
<dbReference type="Proteomes" id="UP001596383">
    <property type="component" value="Unassembled WGS sequence"/>
</dbReference>
<feature type="compositionally biased region" description="Gly residues" evidence="1">
    <location>
        <begin position="401"/>
        <end position="412"/>
    </location>
</feature>
<sequence>MSDFATSAALDVTVSPDSLRKARGTIEDELGGVEVEVGVSTTGSRSGGGGRMAGRERAMGRQLDTTRNDHLAGIDGHWTENLDLNRERNDLLRQLADITEKDAQTARSAGGGGLSGGVLGLAIGGVGLGSMLLSGLGSSISDAIGKLDPRDWNIPSPVPDDWEMPSPVPTDWQIPDLVPDDWKMPSPVPDNWSMPSPVPDNWNMPSPVPDDWNMPSPVPESWNMPSPVPDDWEIPSPVPDDWGIPDITIDKPDWIPIPTGSPVGTGSPSGDGSPSGNGGGLGPWIAGAAAGAYAAGQQFVKFGGKAAGPKAASATTPAMDAAALPDEMFPDGENPWKDQSMLERFRGAYGIFPGGNLNNPPEKRPADDPNQWKTSPTNVRPSPGTIDLDNYDIETQSQSDSGGGGSNGGDSGGTSIFNQMLAEAYRQGAKAKQQQATSSSQESGTDQSGRNVTAEQTNSFEINADTSDLEREVQKRFKEVEEELEKLSRALNP</sequence>